<evidence type="ECO:0008006" key="4">
    <source>
        <dbReference type="Google" id="ProtNLM"/>
    </source>
</evidence>
<name>A0ABR2GTH4_9EUKA</name>
<organism evidence="2 3">
    <name type="scientific">Tritrichomonas musculus</name>
    <dbReference type="NCBI Taxonomy" id="1915356"/>
    <lineage>
        <taxon>Eukaryota</taxon>
        <taxon>Metamonada</taxon>
        <taxon>Parabasalia</taxon>
        <taxon>Tritrichomonadida</taxon>
        <taxon>Tritrichomonadidae</taxon>
        <taxon>Tritrichomonas</taxon>
    </lineage>
</organism>
<feature type="transmembrane region" description="Helical" evidence="1">
    <location>
        <begin position="165"/>
        <end position="193"/>
    </location>
</feature>
<feature type="transmembrane region" description="Helical" evidence="1">
    <location>
        <begin position="213"/>
        <end position="232"/>
    </location>
</feature>
<feature type="transmembrane region" description="Helical" evidence="1">
    <location>
        <begin position="76"/>
        <end position="96"/>
    </location>
</feature>
<evidence type="ECO:0000313" key="2">
    <source>
        <dbReference type="EMBL" id="KAK8837220.1"/>
    </source>
</evidence>
<keyword evidence="1" id="KW-1133">Transmembrane helix</keyword>
<feature type="transmembrane region" description="Helical" evidence="1">
    <location>
        <begin position="108"/>
        <end position="130"/>
    </location>
</feature>
<evidence type="ECO:0000313" key="3">
    <source>
        <dbReference type="Proteomes" id="UP001470230"/>
    </source>
</evidence>
<dbReference type="EMBL" id="JAPFFF010000060">
    <property type="protein sequence ID" value="KAK8837220.1"/>
    <property type="molecule type" value="Genomic_DNA"/>
</dbReference>
<feature type="transmembrane region" description="Helical" evidence="1">
    <location>
        <begin position="136"/>
        <end position="153"/>
    </location>
</feature>
<comment type="caution">
    <text evidence="2">The sequence shown here is derived from an EMBL/GenBank/DDBJ whole genome shotgun (WGS) entry which is preliminary data.</text>
</comment>
<proteinExistence type="predicted"/>
<feature type="transmembrane region" description="Helical" evidence="1">
    <location>
        <begin position="43"/>
        <end position="61"/>
    </location>
</feature>
<gene>
    <name evidence="2" type="ORF">M9Y10_036649</name>
</gene>
<protein>
    <recommendedName>
        <fullName evidence="4">CPBP family intramembrane metalloprotease</fullName>
    </recommendedName>
</protein>
<dbReference type="Proteomes" id="UP001470230">
    <property type="component" value="Unassembled WGS sequence"/>
</dbReference>
<feature type="transmembrane region" description="Helical" evidence="1">
    <location>
        <begin position="12"/>
        <end position="31"/>
    </location>
</feature>
<reference evidence="2 3" key="1">
    <citation type="submission" date="2024-04" db="EMBL/GenBank/DDBJ databases">
        <title>Tritrichomonas musculus Genome.</title>
        <authorList>
            <person name="Alves-Ferreira E."/>
            <person name="Grigg M."/>
            <person name="Lorenzi H."/>
            <person name="Galac M."/>
        </authorList>
    </citation>
    <scope>NUCLEOTIDE SEQUENCE [LARGE SCALE GENOMIC DNA]</scope>
    <source>
        <strain evidence="2 3">EAF2021</strain>
    </source>
</reference>
<sequence>MFHFNLDKEVVTGIISGFFMIFLSVSMNFFSNNEFSNFILRDILMILLLGFFFPLYYIIIIKKRPISVFGIHKQKLGISLLINIIAAASLLAKFISQSETSIAFTTNSFYAITYIFAAGIFEMLFIYGFLRYEFERGFGILFSILLTSSFYSFHHAGFQPEFTKLFFVGILYSSTFYITRNIFVIFPFFWGVGAVWDVLVNSTAGSSIKNFDSFVIAMLILICMLIISFVIYKHAPIKRNQ</sequence>
<keyword evidence="3" id="KW-1185">Reference proteome</keyword>
<accession>A0ABR2GTH4</accession>
<keyword evidence="1" id="KW-0472">Membrane</keyword>
<keyword evidence="1" id="KW-0812">Transmembrane</keyword>
<evidence type="ECO:0000256" key="1">
    <source>
        <dbReference type="SAM" id="Phobius"/>
    </source>
</evidence>